<dbReference type="SUPFAM" id="SSF75304">
    <property type="entry name" value="Amidase signature (AS) enzymes"/>
    <property type="match status" value="1"/>
</dbReference>
<feature type="binding site" evidence="3">
    <location>
        <position position="153"/>
    </location>
    <ligand>
        <name>substrate</name>
    </ligand>
</feature>
<dbReference type="PANTHER" id="PTHR46072:SF3">
    <property type="entry name" value="AMIDASE"/>
    <property type="match status" value="1"/>
</dbReference>
<comment type="caution">
    <text evidence="5">The sequence shown here is derived from an EMBL/GenBank/DDBJ whole genome shotgun (WGS) entry which is preliminary data.</text>
</comment>
<dbReference type="GeneID" id="34557747"/>
<dbReference type="GO" id="GO:0016787">
    <property type="term" value="F:hydrolase activity"/>
    <property type="evidence" value="ECO:0007669"/>
    <property type="project" value="UniProtKB-KW"/>
</dbReference>
<evidence type="ECO:0000256" key="2">
    <source>
        <dbReference type="ARBA" id="ARBA00022801"/>
    </source>
</evidence>
<evidence type="ECO:0000259" key="4">
    <source>
        <dbReference type="Pfam" id="PF01425"/>
    </source>
</evidence>
<name>A0A1G4BFG9_9PEZI</name>
<keyword evidence="6" id="KW-1185">Reference proteome</keyword>
<dbReference type="Proteomes" id="UP000176998">
    <property type="component" value="Unassembled WGS sequence"/>
</dbReference>
<dbReference type="EMBL" id="MJBS01000030">
    <property type="protein sequence ID" value="OHF00182.1"/>
    <property type="molecule type" value="Genomic_DNA"/>
</dbReference>
<accession>A0A1G4BFG9</accession>
<keyword evidence="2" id="KW-0378">Hydrolase</keyword>
<evidence type="ECO:0000256" key="3">
    <source>
        <dbReference type="PIRSR" id="PIRSR001221-2"/>
    </source>
</evidence>
<proteinExistence type="inferred from homology"/>
<comment type="similarity">
    <text evidence="1">Belongs to the amidase family.</text>
</comment>
<evidence type="ECO:0000313" key="6">
    <source>
        <dbReference type="Proteomes" id="UP000176998"/>
    </source>
</evidence>
<feature type="binding site" evidence="3">
    <location>
        <begin position="200"/>
        <end position="203"/>
    </location>
    <ligand>
        <name>substrate</name>
    </ligand>
</feature>
<dbReference type="PIRSF" id="PIRSF001221">
    <property type="entry name" value="Amidase_fungi"/>
    <property type="match status" value="1"/>
</dbReference>
<sequence>MPAAMEWEAIASRHRSKQQHNIPQEWKISDDELNKLRGKETTQEGRLIARDVAQKSTLLNDRELDITGRYNARQLLHKIHQGDLTSEEVTVAFCKRAALAQQLDSYIVKGHYATVGYVEFLKRPLPTSNSAMVNLLLDAGAVLFCKTNVPQTMMTADSENNIFGRTLNPHKTNLTAGGSTGGEGALVAFRGSVLGVGTDIAGSIRIPSLCCGIYGFKPTADRTPFGGQAYYPFRKLRLPGVTPVAGPMANSVDDLTLFMETVLARRPWCYDASVVSGPWRNSERSNKTLTIGVLPEDPDYPLHPPVRRALEDAVANLTSAGHKVIRLPATPACSASLGGKIGFHYFGLGSSGLDALASEIGEPLVHSVSRGVHPFTSSKPLIPRELDTVHQLDEFLGLQASYANSWKDVWIEHRLDVVIGPGAISTAVPHDTYGTPVYTLMWNVLDYPAGIIPFGVSSKEKDPHYQKAISDFDADYDPEESDGAPCSIQVIAPRFHDEECLEAMRIIDRDIRA</sequence>
<dbReference type="InterPro" id="IPR023631">
    <property type="entry name" value="Amidase_dom"/>
</dbReference>
<dbReference type="PANTHER" id="PTHR46072">
    <property type="entry name" value="AMIDASE-RELATED-RELATED"/>
    <property type="match status" value="1"/>
</dbReference>
<feature type="binding site" evidence="3">
    <location>
        <position position="179"/>
    </location>
    <ligand>
        <name>substrate</name>
    </ligand>
</feature>
<dbReference type="STRING" id="1209926.A0A1G4BFG9"/>
<dbReference type="OrthoDB" id="6428749at2759"/>
<protein>
    <submittedName>
        <fullName evidence="5">Amidase</fullName>
    </submittedName>
</protein>
<feature type="domain" description="Amidase" evidence="4">
    <location>
        <begin position="104"/>
        <end position="501"/>
    </location>
</feature>
<dbReference type="AlphaFoldDB" id="A0A1G4BFG9"/>
<dbReference type="InterPro" id="IPR036928">
    <property type="entry name" value="AS_sf"/>
</dbReference>
<organism evidence="5 6">
    <name type="scientific">Colletotrichum orchidophilum</name>
    <dbReference type="NCBI Taxonomy" id="1209926"/>
    <lineage>
        <taxon>Eukaryota</taxon>
        <taxon>Fungi</taxon>
        <taxon>Dikarya</taxon>
        <taxon>Ascomycota</taxon>
        <taxon>Pezizomycotina</taxon>
        <taxon>Sordariomycetes</taxon>
        <taxon>Hypocreomycetidae</taxon>
        <taxon>Glomerellales</taxon>
        <taxon>Glomerellaceae</taxon>
        <taxon>Colletotrichum</taxon>
    </lineage>
</organism>
<evidence type="ECO:0000313" key="5">
    <source>
        <dbReference type="EMBL" id="OHF00182.1"/>
    </source>
</evidence>
<dbReference type="RefSeq" id="XP_022477326.1">
    <property type="nucleotide sequence ID" value="XM_022616237.1"/>
</dbReference>
<dbReference type="Gene3D" id="3.90.1300.10">
    <property type="entry name" value="Amidase signature (AS) domain"/>
    <property type="match status" value="1"/>
</dbReference>
<reference evidence="5 6" key="1">
    <citation type="submission" date="2016-09" db="EMBL/GenBank/DDBJ databases">
        <authorList>
            <person name="Capua I."/>
            <person name="De Benedictis P."/>
            <person name="Joannis T."/>
            <person name="Lombin L.H."/>
            <person name="Cattoli G."/>
        </authorList>
    </citation>
    <scope>NUCLEOTIDE SEQUENCE [LARGE SCALE GENOMIC DNA]</scope>
    <source>
        <strain evidence="5 6">IMI 309357</strain>
    </source>
</reference>
<evidence type="ECO:0000256" key="1">
    <source>
        <dbReference type="ARBA" id="ARBA00009199"/>
    </source>
</evidence>
<gene>
    <name evidence="5" type="ORF">CORC01_04590</name>
</gene>
<dbReference type="Pfam" id="PF01425">
    <property type="entry name" value="Amidase"/>
    <property type="match status" value="1"/>
</dbReference>